<keyword evidence="1" id="KW-1133">Transmembrane helix</keyword>
<evidence type="ECO:0008006" key="4">
    <source>
        <dbReference type="Google" id="ProtNLM"/>
    </source>
</evidence>
<feature type="transmembrane region" description="Helical" evidence="1">
    <location>
        <begin position="153"/>
        <end position="183"/>
    </location>
</feature>
<name>A0A2U3DBX9_SULT2</name>
<protein>
    <recommendedName>
        <fullName evidence="4">CvpA family protein</fullName>
    </recommendedName>
</protein>
<dbReference type="AlphaFoldDB" id="A0A2U3DBX9"/>
<proteinExistence type="predicted"/>
<feature type="transmembrane region" description="Helical" evidence="1">
    <location>
        <begin position="54"/>
        <end position="74"/>
    </location>
</feature>
<keyword evidence="1" id="KW-0472">Membrane</keyword>
<evidence type="ECO:0000313" key="3">
    <source>
        <dbReference type="Proteomes" id="UP000245380"/>
    </source>
</evidence>
<sequence>MYVYLLGPLGVVLAVVLGYGPFRIARKTYAWLATLVFVLGLIEYFSGFFPTLNFLYLLFLFLLFSVTMGIRLLIARSLFHIGRTRYLKPLAIGLLILLAFALFNGVALIVLPIAIAIYRSKKRPRGPRPVGQPSGFWGSLESVRKNLSSLGPLALITAIGTLAIAISSGIAATATAISAAATYSEQVQLIKARMTNSLPPVAANDVPIVERTNAAIVLSNSIGGLGPQYHVSNQGLSLVRYHGQLIWTAPLDYNNGLIWLTKHTTPGYVYTSASNPSAKPVLVQNAEYTITPQAGFGYNLQRVLYQHFPTLYIGTSDWELNPSGEGYWVTSLYEPAPGLAGLVTKVIVGSALTNPTTGHVHFFALGQQPAWVSQVVGPEFAQNEAMRYGWDRAGLIASTFTHQLTTEPVHATPYNVLLSNGDLAWEIPMTSPSTNDNSLSGLILVNAETNAVSYTPFTGMQNDLAAEQRINGATLNSSLSAGRPLLYNISGGYAYVAPVINQSGIVQEIALVDPRNTVQPIISPTMQDALASWQNYLATGGVTSATKTVQSKVLTGIVKRVATVLSSSGANGAPVKEYWLFLIGNQAYRASLSINPNVVPFVRPGDTVTIAFATGQAAPITIRSIRDVTLGK</sequence>
<evidence type="ECO:0000313" key="2">
    <source>
        <dbReference type="EMBL" id="PWI58755.1"/>
    </source>
</evidence>
<accession>A0A2U3DBX9</accession>
<dbReference type="EMBL" id="MPDK01000002">
    <property type="protein sequence ID" value="PWI58755.1"/>
    <property type="molecule type" value="Genomic_DNA"/>
</dbReference>
<comment type="caution">
    <text evidence="2">The sequence shown here is derived from an EMBL/GenBank/DDBJ whole genome shotgun (WGS) entry which is preliminary data.</text>
</comment>
<feature type="transmembrane region" description="Helical" evidence="1">
    <location>
        <begin position="6"/>
        <end position="22"/>
    </location>
</feature>
<keyword evidence="1" id="KW-0812">Transmembrane</keyword>
<keyword evidence="3" id="KW-1185">Reference proteome</keyword>
<dbReference type="OrthoDB" id="3169575at2"/>
<dbReference type="Proteomes" id="UP000245380">
    <property type="component" value="Unassembled WGS sequence"/>
</dbReference>
<dbReference type="RefSeq" id="WP_109429347.1">
    <property type="nucleotide sequence ID" value="NZ_MPDK01000002.1"/>
</dbReference>
<feature type="transmembrane region" description="Helical" evidence="1">
    <location>
        <begin position="29"/>
        <end position="48"/>
    </location>
</feature>
<organism evidence="2 3">
    <name type="scientific">Sulfoacidibacillus thermotolerans</name>
    <name type="common">Acidibacillus sulfuroxidans</name>
    <dbReference type="NCBI Taxonomy" id="1765684"/>
    <lineage>
        <taxon>Bacteria</taxon>
        <taxon>Bacillati</taxon>
        <taxon>Bacillota</taxon>
        <taxon>Bacilli</taxon>
        <taxon>Bacillales</taxon>
        <taxon>Alicyclobacillaceae</taxon>
        <taxon>Sulfoacidibacillus</taxon>
    </lineage>
</organism>
<gene>
    <name evidence="2" type="ORF">BM613_01270</name>
</gene>
<reference evidence="2 3" key="1">
    <citation type="submission" date="2016-11" db="EMBL/GenBank/DDBJ databases">
        <title>Comparative genomics of Acidibacillus ferroxidans species.</title>
        <authorList>
            <person name="Oliveira G."/>
            <person name="Nunes G."/>
            <person name="Oliveira R."/>
            <person name="Araujo F."/>
            <person name="Salim A."/>
            <person name="Scholte L."/>
            <person name="Morais D."/>
            <person name="Nancucheo I."/>
            <person name="Johnson D.B."/>
            <person name="Grail B."/>
            <person name="Bittencourt J."/>
            <person name="Valadares R."/>
        </authorList>
    </citation>
    <scope>NUCLEOTIDE SEQUENCE [LARGE SCALE GENOMIC DNA]</scope>
    <source>
        <strain evidence="2 3">Y002</strain>
    </source>
</reference>
<feature type="transmembrane region" description="Helical" evidence="1">
    <location>
        <begin position="94"/>
        <end position="118"/>
    </location>
</feature>
<evidence type="ECO:0000256" key="1">
    <source>
        <dbReference type="SAM" id="Phobius"/>
    </source>
</evidence>